<keyword evidence="3" id="KW-1185">Reference proteome</keyword>
<sequence>MVGTAHTGDYQPDMVKQPSDKEFVRGDSEWAAVFSRYKSQMLVDGKLTGHPFDVIDGGLTGVGEGLRRLQRGQARGVKFAYKVGEVE</sequence>
<comment type="caution">
    <text evidence="2">The sequence shown here is derived from an EMBL/GenBank/DDBJ whole genome shotgun (WGS) entry which is preliminary data.</text>
</comment>
<name>A0A4Z1KMF5_9HELO</name>
<dbReference type="STRING" id="87229.A0A4Z1KMF5"/>
<organism evidence="2 3">
    <name type="scientific">Botrytis porri</name>
    <dbReference type="NCBI Taxonomy" id="87229"/>
    <lineage>
        <taxon>Eukaryota</taxon>
        <taxon>Fungi</taxon>
        <taxon>Dikarya</taxon>
        <taxon>Ascomycota</taxon>
        <taxon>Pezizomycotina</taxon>
        <taxon>Leotiomycetes</taxon>
        <taxon>Helotiales</taxon>
        <taxon>Sclerotiniaceae</taxon>
        <taxon>Botrytis</taxon>
    </lineage>
</organism>
<dbReference type="AlphaFoldDB" id="A0A4Z1KMF5"/>
<reference evidence="2 3" key="1">
    <citation type="submission" date="2017-12" db="EMBL/GenBank/DDBJ databases">
        <title>Comparative genomics of Botrytis spp.</title>
        <authorList>
            <person name="Valero-Jimenez C.A."/>
            <person name="Tapia P."/>
            <person name="Veloso J."/>
            <person name="Silva-Moreno E."/>
            <person name="Staats M."/>
            <person name="Valdes J.H."/>
            <person name="Van Kan J.A.L."/>
        </authorList>
    </citation>
    <scope>NUCLEOTIDE SEQUENCE [LARGE SCALE GENOMIC DNA]</scope>
    <source>
        <strain evidence="2 3">MUCL3349</strain>
    </source>
</reference>
<protein>
    <submittedName>
        <fullName evidence="2">Uncharacterized protein</fullName>
    </submittedName>
</protein>
<proteinExistence type="predicted"/>
<dbReference type="Gene3D" id="3.40.50.720">
    <property type="entry name" value="NAD(P)-binding Rossmann-like Domain"/>
    <property type="match status" value="1"/>
</dbReference>
<accession>A0A4Z1KMF5</accession>
<dbReference type="EMBL" id="PQXO01000465">
    <property type="protein sequence ID" value="TGO84784.1"/>
    <property type="molecule type" value="Genomic_DNA"/>
</dbReference>
<evidence type="ECO:0000313" key="3">
    <source>
        <dbReference type="Proteomes" id="UP000297280"/>
    </source>
</evidence>
<evidence type="ECO:0000313" key="2">
    <source>
        <dbReference type="EMBL" id="TGO84784.1"/>
    </source>
</evidence>
<dbReference type="Proteomes" id="UP000297280">
    <property type="component" value="Unassembled WGS sequence"/>
</dbReference>
<gene>
    <name evidence="2" type="ORF">BPOR_0466g00100</name>
</gene>
<feature type="region of interest" description="Disordered" evidence="1">
    <location>
        <begin position="1"/>
        <end position="21"/>
    </location>
</feature>
<dbReference type="Gene3D" id="3.90.180.10">
    <property type="entry name" value="Medium-chain alcohol dehydrogenases, catalytic domain"/>
    <property type="match status" value="1"/>
</dbReference>
<evidence type="ECO:0000256" key="1">
    <source>
        <dbReference type="SAM" id="MobiDB-lite"/>
    </source>
</evidence>